<organism evidence="7 8">
    <name type="scientific">Apiospora marii</name>
    <dbReference type="NCBI Taxonomy" id="335849"/>
    <lineage>
        <taxon>Eukaryota</taxon>
        <taxon>Fungi</taxon>
        <taxon>Dikarya</taxon>
        <taxon>Ascomycota</taxon>
        <taxon>Pezizomycotina</taxon>
        <taxon>Sordariomycetes</taxon>
        <taxon>Xylariomycetidae</taxon>
        <taxon>Amphisphaeriales</taxon>
        <taxon>Apiosporaceae</taxon>
        <taxon>Apiospora</taxon>
    </lineage>
</organism>
<feature type="compositionally biased region" description="Polar residues" evidence="5">
    <location>
        <begin position="260"/>
        <end position="274"/>
    </location>
</feature>
<accession>A0ABR1RJM4</accession>
<feature type="compositionally biased region" description="Low complexity" evidence="5">
    <location>
        <begin position="275"/>
        <end position="299"/>
    </location>
</feature>
<dbReference type="PROSITE" id="PS50600">
    <property type="entry name" value="ULP_PROTEASE"/>
    <property type="match status" value="1"/>
</dbReference>
<dbReference type="Pfam" id="PF02902">
    <property type="entry name" value="Peptidase_C48"/>
    <property type="match status" value="1"/>
</dbReference>
<sequence>MSLTKAEVDKVICLLPIEEAQAFRDFRAKLASLKPYEQTQLCLRKRDYLLNKQKKAASIAACYHTLFDQYIRSSDQAWKKFRTQTQEASRCLNALVTVINCWGEDIVNHYEFSLRNRGYCDKLRTAARLSEWKDTVVLLNVSISGRIRKRHLDKRAPNVRESNNPIENLDLLFVIKQTRAQSHADPPIALDGYGLDKYGLIVHEDFAETQVKSSRPLSPQPPSPSQWDGSTLIPSTSLAKQMPLPSPSKSSEPSPPIPSQHGNSNASTTNVQEQPTTPSMRSSSSLPGTSLSQSLLLPPATGDNGRGGTHSTANGPIVALRTSISSTSPSPLPSDVAASQPSPSLLSNTEIPSDADTVATICSSPPPPSPESTSTIDWEERSDPPTANNSTITISSLLAPLPTSSTQQSYYPPDTAQGSVSPSPARIVQGSTLLPLPLPEKVATSLLEGPEDYSSQDGNVHAINPAAIPYPYSAAPPLPSASLLHSQTKTLSIDSYPSSPLLVAPSTPKSAWLRDVPSSIHRLDEKGWLNDTIVNGYMHLITGNHDACFLSSHFLERFDPNSRWRFENGKYPLESEFVLMPINENSHWYLLVMYKRYFPATDYHERVVCFLDSLGATHSSSFNRWKTYLEARGDRLPVQIKEVQVPQQTNASDCGVFVLGFAETILQNVQGFIEAIDGGKELGWEFDASALRQRIKNILGAQARATEAEKILDVIAESPLLANAPESSTYMAFLLAISQQKSPPLGVASSYELSTSLTETSPLKRKLHGDDGRPAKRCAAETRNITMASTTAIVSKCEPSTFLENIPFPSAWPGLEDLVCLYTWAGEGSGGWYINTKEALEDCPIERGSNGFTIFNPRTSIQFQCGSAITLLFATRDLASNWRPMKVKNRHLKELFERMEEVGIGWNFEFLE</sequence>
<reference evidence="7 8" key="1">
    <citation type="submission" date="2023-01" db="EMBL/GenBank/DDBJ databases">
        <title>Analysis of 21 Apiospora genomes using comparative genomics revels a genus with tremendous synthesis potential of carbohydrate active enzymes and secondary metabolites.</title>
        <authorList>
            <person name="Sorensen T."/>
        </authorList>
    </citation>
    <scope>NUCLEOTIDE SEQUENCE [LARGE SCALE GENOMIC DNA]</scope>
    <source>
        <strain evidence="7 8">CBS 20057</strain>
    </source>
</reference>
<dbReference type="PANTHER" id="PTHR46915:SF2">
    <property type="entry name" value="UBIQUITIN-LIKE PROTEASE 4"/>
    <property type="match status" value="1"/>
</dbReference>
<feature type="region of interest" description="Disordered" evidence="5">
    <location>
        <begin position="211"/>
        <end position="391"/>
    </location>
</feature>
<evidence type="ECO:0000259" key="6">
    <source>
        <dbReference type="PROSITE" id="PS50600"/>
    </source>
</evidence>
<evidence type="ECO:0000256" key="3">
    <source>
        <dbReference type="ARBA" id="ARBA00022801"/>
    </source>
</evidence>
<feature type="domain" description="Ubiquitin-like protease family profile" evidence="6">
    <location>
        <begin position="513"/>
        <end position="665"/>
    </location>
</feature>
<comment type="caution">
    <text evidence="7">The sequence shown here is derived from an EMBL/GenBank/DDBJ whole genome shotgun (WGS) entry which is preliminary data.</text>
</comment>
<keyword evidence="4" id="KW-0788">Thiol protease</keyword>
<keyword evidence="3" id="KW-0378">Hydrolase</keyword>
<name>A0ABR1RJM4_9PEZI</name>
<dbReference type="PANTHER" id="PTHR46915">
    <property type="entry name" value="UBIQUITIN-LIKE PROTEASE 4-RELATED"/>
    <property type="match status" value="1"/>
</dbReference>
<evidence type="ECO:0000256" key="5">
    <source>
        <dbReference type="SAM" id="MobiDB-lite"/>
    </source>
</evidence>
<protein>
    <recommendedName>
        <fullName evidence="6">Ubiquitin-like protease family profile domain-containing protein</fullName>
    </recommendedName>
</protein>
<dbReference type="Proteomes" id="UP001396898">
    <property type="component" value="Unassembled WGS sequence"/>
</dbReference>
<keyword evidence="2" id="KW-0645">Protease</keyword>
<keyword evidence="8" id="KW-1185">Reference proteome</keyword>
<dbReference type="SUPFAM" id="SSF54001">
    <property type="entry name" value="Cysteine proteinases"/>
    <property type="match status" value="1"/>
</dbReference>
<evidence type="ECO:0000256" key="1">
    <source>
        <dbReference type="ARBA" id="ARBA00005234"/>
    </source>
</evidence>
<dbReference type="Gene3D" id="3.40.395.10">
    <property type="entry name" value="Adenoviral Proteinase, Chain A"/>
    <property type="match status" value="1"/>
</dbReference>
<dbReference type="InterPro" id="IPR038765">
    <property type="entry name" value="Papain-like_cys_pep_sf"/>
</dbReference>
<evidence type="ECO:0000313" key="8">
    <source>
        <dbReference type="Proteomes" id="UP001396898"/>
    </source>
</evidence>
<feature type="compositionally biased region" description="Polar residues" evidence="5">
    <location>
        <begin position="226"/>
        <end position="239"/>
    </location>
</feature>
<proteinExistence type="inferred from homology"/>
<comment type="similarity">
    <text evidence="1">Belongs to the peptidase C48 family.</text>
</comment>
<feature type="compositionally biased region" description="Polar residues" evidence="5">
    <location>
        <begin position="337"/>
        <end position="351"/>
    </location>
</feature>
<evidence type="ECO:0000313" key="7">
    <source>
        <dbReference type="EMBL" id="KAK8013479.1"/>
    </source>
</evidence>
<dbReference type="EMBL" id="JAQQWI010000013">
    <property type="protein sequence ID" value="KAK8013479.1"/>
    <property type="molecule type" value="Genomic_DNA"/>
</dbReference>
<dbReference type="InterPro" id="IPR003653">
    <property type="entry name" value="Peptidase_C48_C"/>
</dbReference>
<feature type="region of interest" description="Disordered" evidence="5">
    <location>
        <begin position="403"/>
        <end position="426"/>
    </location>
</feature>
<evidence type="ECO:0000256" key="4">
    <source>
        <dbReference type="ARBA" id="ARBA00022807"/>
    </source>
</evidence>
<evidence type="ECO:0000256" key="2">
    <source>
        <dbReference type="ARBA" id="ARBA00022670"/>
    </source>
</evidence>
<gene>
    <name evidence="7" type="ORF">PG991_009072</name>
</gene>